<dbReference type="InterPro" id="IPR011989">
    <property type="entry name" value="ARM-like"/>
</dbReference>
<dbReference type="SMART" id="SM00387">
    <property type="entry name" value="HATPase_c"/>
    <property type="match status" value="1"/>
</dbReference>
<dbReference type="Pfam" id="PF02518">
    <property type="entry name" value="HATPase_c"/>
    <property type="match status" value="1"/>
</dbReference>
<keyword evidence="9" id="KW-1185">Reference proteome</keyword>
<reference evidence="8 9" key="1">
    <citation type="journal article" date="2011" name="J. Bacteriol.">
        <title>Genome sequence of Chthoniobacter flavus Ellin428, an aerobic heterotrophic soil bacterium.</title>
        <authorList>
            <person name="Kant R."/>
            <person name="van Passel M.W."/>
            <person name="Palva A."/>
            <person name="Lucas S."/>
            <person name="Lapidus A."/>
            <person name="Glavina Del Rio T."/>
            <person name="Dalin E."/>
            <person name="Tice H."/>
            <person name="Bruce D."/>
            <person name="Goodwin L."/>
            <person name="Pitluck S."/>
            <person name="Larimer F.W."/>
            <person name="Land M.L."/>
            <person name="Hauser L."/>
            <person name="Sangwan P."/>
            <person name="de Vos W.M."/>
            <person name="Janssen P.H."/>
            <person name="Smidt H."/>
        </authorList>
    </citation>
    <scope>NUCLEOTIDE SEQUENCE [LARGE SCALE GENOMIC DNA]</scope>
    <source>
        <strain evidence="8 9">Ellin428</strain>
    </source>
</reference>
<comment type="caution">
    <text evidence="8">The sequence shown here is derived from an EMBL/GenBank/DDBJ whole genome shotgun (WGS) entry which is preliminary data.</text>
</comment>
<gene>
    <name evidence="8" type="ORF">CfE428DRAFT_1292</name>
</gene>
<name>B4CXK1_9BACT</name>
<dbReference type="GO" id="GO:0004673">
    <property type="term" value="F:protein histidine kinase activity"/>
    <property type="evidence" value="ECO:0007669"/>
    <property type="project" value="UniProtKB-EC"/>
</dbReference>
<dbReference type="GO" id="GO:0005524">
    <property type="term" value="F:ATP binding"/>
    <property type="evidence" value="ECO:0007669"/>
    <property type="project" value="UniProtKB-KW"/>
</dbReference>
<dbReference type="InterPro" id="IPR003594">
    <property type="entry name" value="HATPase_dom"/>
</dbReference>
<sequence>MSEAVPSLDDAVAALTADRNAFAWTRRAQFVRDAALLLSPGQTAPSSASALLRLLAGDTKWEVRKEVADALHVLPDSDFAPLAAQLTADENAFVKGSAERAVERRRRGQNTEAKRRRGLDKVEDDLARLEKSQGIKIARLARDVAQRMYEGLVGASVHEMRSVATAMKSNIEQLVRSGGTDAALTQRLAGRMTTHVGYLERLLDDMRLYTQAPSRERRTERIADLVNEAVNMVREEFAARGCDASSVQFSAEVPLDLTVGVSRVQIVLAFRNLVKNAFEAHAIDANRFRAGEIRLVARALRGEWIEVEIADDGMGFSALELEEVRRFVPGRTSKQLSGTGFGLPIARRNIAAHGGSINIDSVENEGTRVTVLLPIEGREETLW</sequence>
<dbReference type="Gene3D" id="3.30.565.10">
    <property type="entry name" value="Histidine kinase-like ATPase, C-terminal domain"/>
    <property type="match status" value="1"/>
</dbReference>
<dbReference type="InterPro" id="IPR004358">
    <property type="entry name" value="Sig_transdc_His_kin-like_C"/>
</dbReference>
<evidence type="ECO:0000256" key="1">
    <source>
        <dbReference type="ARBA" id="ARBA00000085"/>
    </source>
</evidence>
<dbReference type="InterPro" id="IPR016024">
    <property type="entry name" value="ARM-type_fold"/>
</dbReference>
<dbReference type="Gene3D" id="1.25.10.10">
    <property type="entry name" value="Leucine-rich Repeat Variant"/>
    <property type="match status" value="1"/>
</dbReference>
<protein>
    <recommendedName>
        <fullName evidence="2">histidine kinase</fullName>
        <ecNumber evidence="2">2.7.13.3</ecNumber>
    </recommendedName>
</protein>
<dbReference type="PANTHER" id="PTHR44936">
    <property type="entry name" value="SENSOR PROTEIN CREC"/>
    <property type="match status" value="1"/>
</dbReference>
<dbReference type="SUPFAM" id="SSF48371">
    <property type="entry name" value="ARM repeat"/>
    <property type="match status" value="1"/>
</dbReference>
<evidence type="ECO:0000256" key="2">
    <source>
        <dbReference type="ARBA" id="ARBA00012438"/>
    </source>
</evidence>
<evidence type="ECO:0000256" key="6">
    <source>
        <dbReference type="ARBA" id="ARBA00022840"/>
    </source>
</evidence>
<evidence type="ECO:0000259" key="7">
    <source>
        <dbReference type="PROSITE" id="PS50109"/>
    </source>
</evidence>
<feature type="domain" description="Histidine kinase" evidence="7">
    <location>
        <begin position="155"/>
        <end position="377"/>
    </location>
</feature>
<dbReference type="PROSITE" id="PS50109">
    <property type="entry name" value="HIS_KIN"/>
    <property type="match status" value="1"/>
</dbReference>
<evidence type="ECO:0000256" key="5">
    <source>
        <dbReference type="ARBA" id="ARBA00022777"/>
    </source>
</evidence>
<dbReference type="STRING" id="497964.CfE428DRAFT_1292"/>
<organism evidence="8 9">
    <name type="scientific">Chthoniobacter flavus Ellin428</name>
    <dbReference type="NCBI Taxonomy" id="497964"/>
    <lineage>
        <taxon>Bacteria</taxon>
        <taxon>Pseudomonadati</taxon>
        <taxon>Verrucomicrobiota</taxon>
        <taxon>Spartobacteria</taxon>
        <taxon>Chthoniobacterales</taxon>
        <taxon>Chthoniobacteraceae</taxon>
        <taxon>Chthoniobacter</taxon>
    </lineage>
</organism>
<dbReference type="EMBL" id="ABVL01000003">
    <property type="protein sequence ID" value="EDY20999.1"/>
    <property type="molecule type" value="Genomic_DNA"/>
</dbReference>
<dbReference type="PRINTS" id="PR00344">
    <property type="entry name" value="BCTRLSENSOR"/>
</dbReference>
<dbReference type="AlphaFoldDB" id="B4CXK1"/>
<dbReference type="eggNOG" id="COG5000">
    <property type="taxonomic scope" value="Bacteria"/>
</dbReference>
<keyword evidence="4" id="KW-0547">Nucleotide-binding</keyword>
<keyword evidence="6" id="KW-0067">ATP-binding</keyword>
<dbReference type="EC" id="2.7.13.3" evidence="2"/>
<evidence type="ECO:0000256" key="3">
    <source>
        <dbReference type="ARBA" id="ARBA00022679"/>
    </source>
</evidence>
<dbReference type="InterPro" id="IPR050980">
    <property type="entry name" value="2C_sensor_his_kinase"/>
</dbReference>
<dbReference type="InParanoid" id="B4CXK1"/>
<dbReference type="SUPFAM" id="SSF55874">
    <property type="entry name" value="ATPase domain of HSP90 chaperone/DNA topoisomerase II/histidine kinase"/>
    <property type="match status" value="1"/>
</dbReference>
<evidence type="ECO:0000256" key="4">
    <source>
        <dbReference type="ARBA" id="ARBA00022741"/>
    </source>
</evidence>
<proteinExistence type="predicted"/>
<dbReference type="InterPro" id="IPR005467">
    <property type="entry name" value="His_kinase_dom"/>
</dbReference>
<comment type="catalytic activity">
    <reaction evidence="1">
        <text>ATP + protein L-histidine = ADP + protein N-phospho-L-histidine.</text>
        <dbReference type="EC" id="2.7.13.3"/>
    </reaction>
</comment>
<dbReference type="Proteomes" id="UP000005824">
    <property type="component" value="Unassembled WGS sequence"/>
</dbReference>
<dbReference type="PANTHER" id="PTHR44936:SF10">
    <property type="entry name" value="SENSOR PROTEIN RSTB"/>
    <property type="match status" value="1"/>
</dbReference>
<evidence type="ECO:0000313" key="9">
    <source>
        <dbReference type="Proteomes" id="UP000005824"/>
    </source>
</evidence>
<accession>B4CXK1</accession>
<keyword evidence="3" id="KW-0808">Transferase</keyword>
<evidence type="ECO:0000313" key="8">
    <source>
        <dbReference type="EMBL" id="EDY20999.1"/>
    </source>
</evidence>
<dbReference type="InterPro" id="IPR036890">
    <property type="entry name" value="HATPase_C_sf"/>
</dbReference>
<keyword evidence="5 8" id="KW-0418">Kinase</keyword>